<comment type="caution">
    <text evidence="11">The sequence shown here is derived from an EMBL/GenBank/DDBJ whole genome shotgun (WGS) entry which is preliminary data.</text>
</comment>
<evidence type="ECO:0000256" key="8">
    <source>
        <dbReference type="NCBIfam" id="TIGR00977"/>
    </source>
</evidence>
<comment type="catalytic activity">
    <reaction evidence="7">
        <text>pyruvate + acetyl-CoA + H2O = (3R)-citramalate + CoA + H(+)</text>
        <dbReference type="Rhea" id="RHEA:19045"/>
        <dbReference type="ChEBI" id="CHEBI:15361"/>
        <dbReference type="ChEBI" id="CHEBI:15377"/>
        <dbReference type="ChEBI" id="CHEBI:15378"/>
        <dbReference type="ChEBI" id="CHEBI:30934"/>
        <dbReference type="ChEBI" id="CHEBI:57287"/>
        <dbReference type="ChEBI" id="CHEBI:57288"/>
        <dbReference type="EC" id="2.3.3.21"/>
    </reaction>
</comment>
<dbReference type="RefSeq" id="WP_093953915.1">
    <property type="nucleotide sequence ID" value="NZ_NMUL01000070.1"/>
</dbReference>
<dbReference type="PROSITE" id="PS50991">
    <property type="entry name" value="PYR_CT"/>
    <property type="match status" value="1"/>
</dbReference>
<evidence type="ECO:0000256" key="4">
    <source>
        <dbReference type="ARBA" id="ARBA00022624"/>
    </source>
</evidence>
<dbReference type="Proteomes" id="UP000215199">
    <property type="component" value="Unassembled WGS sequence"/>
</dbReference>
<comment type="similarity">
    <text evidence="2 9">Belongs to the alpha-IPM synthase/homocitrate synthase family.</text>
</comment>
<dbReference type="PROSITE" id="PS00815">
    <property type="entry name" value="AIPM_HOMOCIT_SYNTH_1"/>
    <property type="match status" value="1"/>
</dbReference>
<dbReference type="GO" id="GO:0003852">
    <property type="term" value="F:2-isopropylmalate synthase activity"/>
    <property type="evidence" value="ECO:0007669"/>
    <property type="project" value="InterPro"/>
</dbReference>
<dbReference type="SUPFAM" id="SSF51569">
    <property type="entry name" value="Aldolase"/>
    <property type="match status" value="1"/>
</dbReference>
<dbReference type="EC" id="2.3.3.21" evidence="8"/>
<dbReference type="Pfam" id="PF22617">
    <property type="entry name" value="HCS_D2"/>
    <property type="match status" value="1"/>
</dbReference>
<evidence type="ECO:0000256" key="9">
    <source>
        <dbReference type="RuleBase" id="RU003523"/>
    </source>
</evidence>
<evidence type="ECO:0000256" key="1">
    <source>
        <dbReference type="ARBA" id="ARBA00004743"/>
    </source>
</evidence>
<proteinExistence type="inferred from homology"/>
<dbReference type="InterPro" id="IPR013709">
    <property type="entry name" value="2-isopropylmalate_synth_dimer"/>
</dbReference>
<evidence type="ECO:0000313" key="12">
    <source>
        <dbReference type="Proteomes" id="UP000215199"/>
    </source>
</evidence>
<dbReference type="InterPro" id="IPR000891">
    <property type="entry name" value="PYR_CT"/>
</dbReference>
<dbReference type="SMART" id="SM00917">
    <property type="entry name" value="LeuA_dimer"/>
    <property type="match status" value="1"/>
</dbReference>
<keyword evidence="3" id="KW-0028">Amino-acid biosynthesis</keyword>
<dbReference type="GO" id="GO:0043714">
    <property type="term" value="F:(R)-citramalate synthase activity"/>
    <property type="evidence" value="ECO:0007669"/>
    <property type="project" value="UniProtKB-UniRule"/>
</dbReference>
<dbReference type="SUPFAM" id="SSF110921">
    <property type="entry name" value="2-isopropylmalate synthase LeuA, allosteric (dimerisation) domain"/>
    <property type="match status" value="1"/>
</dbReference>
<dbReference type="PANTHER" id="PTHR43538:SF1">
    <property type="entry name" value="(R)-CITRAMALATE SYNTHASE"/>
    <property type="match status" value="1"/>
</dbReference>
<keyword evidence="5 9" id="KW-0808">Transferase</keyword>
<evidence type="ECO:0000256" key="5">
    <source>
        <dbReference type="ARBA" id="ARBA00022679"/>
    </source>
</evidence>
<protein>
    <recommendedName>
        <fullName evidence="8">Citramalate synthase</fullName>
        <ecNumber evidence="8">2.3.3.21</ecNumber>
    </recommendedName>
</protein>
<organism evidence="11 12">
    <name type="scientific">Amycolatopsis vastitatis</name>
    <dbReference type="NCBI Taxonomy" id="1905142"/>
    <lineage>
        <taxon>Bacteria</taxon>
        <taxon>Bacillati</taxon>
        <taxon>Actinomycetota</taxon>
        <taxon>Actinomycetes</taxon>
        <taxon>Pseudonocardiales</taxon>
        <taxon>Pseudonocardiaceae</taxon>
        <taxon>Amycolatopsis</taxon>
    </lineage>
</organism>
<comment type="pathway">
    <text evidence="1">Amino-acid biosynthesis; L-isoleucine biosynthesis; 2-oxobutanoate from pyruvate: step 1/3.</text>
</comment>
<feature type="domain" description="Pyruvate carboxyltransferase" evidence="10">
    <location>
        <begin position="6"/>
        <end position="273"/>
    </location>
</feature>
<name>A0A229SM93_9PSEU</name>
<dbReference type="NCBIfam" id="TIGR00977">
    <property type="entry name" value="citramal_synth"/>
    <property type="match status" value="1"/>
</dbReference>
<dbReference type="EMBL" id="NMUL01000070">
    <property type="protein sequence ID" value="OXM59801.1"/>
    <property type="molecule type" value="Genomic_DNA"/>
</dbReference>
<dbReference type="Pfam" id="PF00682">
    <property type="entry name" value="HMGL-like"/>
    <property type="match status" value="1"/>
</dbReference>
<sequence>MTNDRFHLYDTTLRDGAQKEGVSYTVDAKLEVAALLDRLGVGFIEGGWPGAVPKDTEFFRRARSELPLRHATLVAFGATRRPGGTADGDRQVRALLESEAQAVCLVAKADLRHVSDALRTTPEENLAMIEDTVRLLVGEGRRVFVDCEHFFDGYQNDPDYALRVVTRAWDAGAEVAVLCDTNGGMLPMRVHRVVSELRSRTAGRLGIHCQDDTGCAVANTLAAVDAGATHAQCTANGYGERTGNADLFTVVGNLVTKMGMDVLPQGCLAEMTPISRALAEIAGEPTDSAQPYVGSSAFAHKAGLHASAIKVRPELYNHLDPAAVGNTMRILVTELAGRASIELKGRELGLDLAGRTETVGRVVDRIKDMESRGWSFEAADASFELMLRDELGQGVPPFFRLESYRVVVEHRADGVVTSEATVRLHADGERIVATAEGSGPVNALDRALRDALKHLRPELAKVELTDYSVRILATGQGSDAVTRVLITTGDDRHEWTTVGVHDNLIEASWLALEDANRYGVLCGPQPAACAGS</sequence>
<evidence type="ECO:0000256" key="7">
    <source>
        <dbReference type="ARBA" id="ARBA00048263"/>
    </source>
</evidence>
<dbReference type="GO" id="GO:0009098">
    <property type="term" value="P:L-leucine biosynthetic process"/>
    <property type="evidence" value="ECO:0007669"/>
    <property type="project" value="InterPro"/>
</dbReference>
<dbReference type="InterPro" id="IPR002034">
    <property type="entry name" value="AIPM/Hcit_synth_CS"/>
</dbReference>
<dbReference type="AlphaFoldDB" id="A0A229SM93"/>
<evidence type="ECO:0000313" key="11">
    <source>
        <dbReference type="EMBL" id="OXM59801.1"/>
    </source>
</evidence>
<keyword evidence="6" id="KW-0100">Branched-chain amino acid biosynthesis</keyword>
<dbReference type="PANTHER" id="PTHR43538">
    <property type="entry name" value="ALPHA-IPM SYNTHASE/HOMOCITRATE SYNTHASE"/>
    <property type="match status" value="1"/>
</dbReference>
<dbReference type="Gene3D" id="3.20.20.70">
    <property type="entry name" value="Aldolase class I"/>
    <property type="match status" value="1"/>
</dbReference>
<dbReference type="UniPathway" id="UPA00047">
    <property type="reaction ID" value="UER00066"/>
</dbReference>
<dbReference type="CDD" id="cd07941">
    <property type="entry name" value="DRE_TIM_LeuA3"/>
    <property type="match status" value="1"/>
</dbReference>
<evidence type="ECO:0000259" key="10">
    <source>
        <dbReference type="PROSITE" id="PS50991"/>
    </source>
</evidence>
<dbReference type="GO" id="GO:0009097">
    <property type="term" value="P:isoleucine biosynthetic process"/>
    <property type="evidence" value="ECO:0007669"/>
    <property type="project" value="UniProtKB-UniRule"/>
</dbReference>
<keyword evidence="4" id="KW-0412">Isoleucine biosynthesis</keyword>
<dbReference type="OrthoDB" id="9803573at2"/>
<evidence type="ECO:0000256" key="3">
    <source>
        <dbReference type="ARBA" id="ARBA00022605"/>
    </source>
</evidence>
<gene>
    <name evidence="11" type="ORF">CF165_45935</name>
</gene>
<dbReference type="InterPro" id="IPR036230">
    <property type="entry name" value="LeuA_allosteric_dom_sf"/>
</dbReference>
<evidence type="ECO:0000256" key="6">
    <source>
        <dbReference type="ARBA" id="ARBA00023304"/>
    </source>
</evidence>
<dbReference type="InterPro" id="IPR013785">
    <property type="entry name" value="Aldolase_TIM"/>
</dbReference>
<dbReference type="Pfam" id="PF08502">
    <property type="entry name" value="LeuA_dimer"/>
    <property type="match status" value="1"/>
</dbReference>
<reference evidence="12" key="1">
    <citation type="submission" date="2017-07" db="EMBL/GenBank/DDBJ databases">
        <title>Comparative genome mining reveals phylogenetic distribution patterns of secondary metabolites in Amycolatopsis.</title>
        <authorList>
            <person name="Adamek M."/>
            <person name="Alanjary M."/>
            <person name="Sales-Ortells H."/>
            <person name="Goodfellow M."/>
            <person name="Bull A.T."/>
            <person name="Kalinowski J."/>
            <person name="Ziemert N."/>
        </authorList>
    </citation>
    <scope>NUCLEOTIDE SEQUENCE [LARGE SCALE GENOMIC DNA]</scope>
    <source>
        <strain evidence="12">H5</strain>
    </source>
</reference>
<dbReference type="Gene3D" id="1.10.238.260">
    <property type="match status" value="1"/>
</dbReference>
<dbReference type="Gene3D" id="3.30.160.270">
    <property type="match status" value="1"/>
</dbReference>
<dbReference type="InterPro" id="IPR054691">
    <property type="entry name" value="LeuA/HCS_post-cat"/>
</dbReference>
<evidence type="ECO:0000256" key="2">
    <source>
        <dbReference type="ARBA" id="ARBA00006154"/>
    </source>
</evidence>
<dbReference type="InterPro" id="IPR005675">
    <property type="entry name" value="Citramal_synthase"/>
</dbReference>
<keyword evidence="12" id="KW-1185">Reference proteome</keyword>
<accession>A0A229SM93</accession>